<dbReference type="AlphaFoldDB" id="A0A6C1ECP0"/>
<proteinExistence type="predicted"/>
<dbReference type="Proteomes" id="UP000501346">
    <property type="component" value="Chromosome SeXII"/>
</dbReference>
<feature type="region of interest" description="Disordered" evidence="1">
    <location>
        <begin position="562"/>
        <end position="586"/>
    </location>
</feature>
<evidence type="ECO:0000259" key="2">
    <source>
        <dbReference type="PROSITE" id="PS51159"/>
    </source>
</evidence>
<feature type="domain" description="CBM21" evidence="2">
    <location>
        <begin position="214"/>
        <end position="344"/>
    </location>
</feature>
<dbReference type="GO" id="GO:0005979">
    <property type="term" value="P:regulation of glycogen biosynthetic process"/>
    <property type="evidence" value="ECO:0007669"/>
    <property type="project" value="TreeGrafter"/>
</dbReference>
<gene>
    <name evidence="3" type="ORF">GRS66_009485</name>
</gene>
<reference evidence="3 4" key="1">
    <citation type="journal article" date="2019" name="BMC Genomics">
        <title>Chromosome level assembly and comparative genome analysis confirm lager-brewing yeasts originated from a single hybridization.</title>
        <authorList>
            <person name="Salazar A.N."/>
            <person name="Gorter de Vries A.R."/>
            <person name="van den Broek M."/>
            <person name="Brouwers N."/>
            <person name="de la Torre Cortes P."/>
            <person name="Kuijpers N.G.A."/>
            <person name="Daran J.G."/>
            <person name="Abeel T."/>
        </authorList>
    </citation>
    <scope>NUCLEOTIDE SEQUENCE [LARGE SCALE GENOMIC DNA]</scope>
    <source>
        <strain evidence="3 4">CBS 1483</strain>
    </source>
</reference>
<dbReference type="GO" id="GO:0000164">
    <property type="term" value="C:protein phosphatase type 1 complex"/>
    <property type="evidence" value="ECO:0007669"/>
    <property type="project" value="TreeGrafter"/>
</dbReference>
<dbReference type="OrthoDB" id="1881at2759"/>
<dbReference type="PROSITE" id="PS51159">
    <property type="entry name" value="CBM21"/>
    <property type="match status" value="1"/>
</dbReference>
<dbReference type="Pfam" id="PF03370">
    <property type="entry name" value="CBM_21"/>
    <property type="match status" value="1"/>
</dbReference>
<accession>A0A6C1ECP0</accession>
<keyword evidence="4" id="KW-1185">Reference proteome</keyword>
<dbReference type="Gene3D" id="2.60.40.2440">
    <property type="entry name" value="Carbohydrate binding type-21 domain"/>
    <property type="match status" value="1"/>
</dbReference>
<dbReference type="EMBL" id="CP049009">
    <property type="protein sequence ID" value="QID86839.1"/>
    <property type="molecule type" value="Genomic_DNA"/>
</dbReference>
<feature type="compositionally biased region" description="Low complexity" evidence="1">
    <location>
        <begin position="32"/>
        <end position="56"/>
    </location>
</feature>
<protein>
    <recommendedName>
        <fullName evidence="2">CBM21 domain-containing protein</fullName>
    </recommendedName>
</protein>
<organism evidence="3 4">
    <name type="scientific">Saccharomyces pastorianus</name>
    <name type="common">Lager yeast</name>
    <name type="synonym">Saccharomyces cerevisiae x Saccharomyces eubayanus</name>
    <dbReference type="NCBI Taxonomy" id="27292"/>
    <lineage>
        <taxon>Eukaryota</taxon>
        <taxon>Fungi</taxon>
        <taxon>Dikarya</taxon>
        <taxon>Ascomycota</taxon>
        <taxon>Saccharomycotina</taxon>
        <taxon>Saccharomycetes</taxon>
        <taxon>Saccharomycetales</taxon>
        <taxon>Saccharomycetaceae</taxon>
        <taxon>Saccharomyces</taxon>
    </lineage>
</organism>
<feature type="region of interest" description="Disordered" evidence="1">
    <location>
        <begin position="32"/>
        <end position="57"/>
    </location>
</feature>
<dbReference type="InterPro" id="IPR038175">
    <property type="entry name" value="CBM21_dom_sf"/>
</dbReference>
<dbReference type="PANTHER" id="PTHR12307">
    <property type="entry name" value="PROTEIN PHOSPHATASE 1 REGULATORY SUBUNIT"/>
    <property type="match status" value="1"/>
</dbReference>
<dbReference type="GO" id="GO:2001069">
    <property type="term" value="F:glycogen binding"/>
    <property type="evidence" value="ECO:0007669"/>
    <property type="project" value="TreeGrafter"/>
</dbReference>
<dbReference type="PANTHER" id="PTHR12307:SF51">
    <property type="entry name" value="SERINE_THREONINE-PROTEIN PHOSPHATASE 1 REGULATORY SUBUNIT GAC1-RELATED"/>
    <property type="match status" value="1"/>
</dbReference>
<evidence type="ECO:0000256" key="1">
    <source>
        <dbReference type="SAM" id="MobiDB-lite"/>
    </source>
</evidence>
<name>A0A6C1ECP0_SACPS</name>
<dbReference type="GO" id="GO:0008157">
    <property type="term" value="F:protein phosphatase 1 binding"/>
    <property type="evidence" value="ECO:0007669"/>
    <property type="project" value="TreeGrafter"/>
</dbReference>
<dbReference type="InterPro" id="IPR050782">
    <property type="entry name" value="PP1_regulatory_subunit_3"/>
</dbReference>
<evidence type="ECO:0000313" key="4">
    <source>
        <dbReference type="Proteomes" id="UP000501346"/>
    </source>
</evidence>
<evidence type="ECO:0000313" key="3">
    <source>
        <dbReference type="EMBL" id="QID86839.1"/>
    </source>
</evidence>
<sequence length="672" mass="75506">MPVSSLNYCHGRKLKPSLKIAKTTSISSFISSAPSNSFSPVENTASASSSASSSSSGKSVRFATHLYTVKRFNTKLAPISIPERASNLPAKYITSQLSKSTHSSYVPLIFPVINSEDHPYSLDILDYSDLEYDDKDDEYDNESDVEEGAKLVLDRNLLNKKEDPCLGEENKFDIVDWKLINSNLHPFKSNGAVNLAELESRIFSYLNGQNIKVHSLELSSPVSHEDFCHNNFGSCQFSGLIFVNNLNFEKNIEIKFTLSNWSDIHYINARFNKSITSKIDEFRFVIDFSALKLNLVSKNLIFANSNEKRTDCILNLQFCCRYDVNYLSSKTFYDNNDYRNYEVTISLSTIINLNRGVSKFPKHESKHASLLLTDCSAGVHILKNNENVKKPLRKFNDDTDYFNDSPLKHKFHHSFGREAAYQQEGTPPTTRLETNDSEIKPFGNLVEASTSDADEDIVDGSYDLSLQDFNYWEFTNHGLGKALADSDILQFKNYSKPEAFSRYPLIDNSFTLRAGDGTLRLTAQELEDSSSDGRKSTVTSTTLNAMQQYSDEFRASLSYTNHRNDSTDTLMKTNNRPPIESTSPSQLSVSTIKVKESIPPQENTMAVMIRSSPAFSPVDNMPPPPFFSGDNMSDSSGEYEDTISLNSKEIRLLRDCFSKSASPSPSQSPIFL</sequence>
<dbReference type="InterPro" id="IPR005036">
    <property type="entry name" value="CBM21_dom"/>
</dbReference>